<dbReference type="Proteomes" id="UP001597296">
    <property type="component" value="Unassembled WGS sequence"/>
</dbReference>
<evidence type="ECO:0000313" key="11">
    <source>
        <dbReference type="EMBL" id="MFD2233782.1"/>
    </source>
</evidence>
<dbReference type="RefSeq" id="WP_377315673.1">
    <property type="nucleotide sequence ID" value="NZ_JBHUIY010000013.1"/>
</dbReference>
<comment type="caution">
    <text evidence="11">The sequence shown here is derived from an EMBL/GenBank/DDBJ whole genome shotgun (WGS) entry which is preliminary data.</text>
</comment>
<organism evidence="11 12">
    <name type="scientific">Phaeospirillum tilakii</name>
    <dbReference type="NCBI Taxonomy" id="741673"/>
    <lineage>
        <taxon>Bacteria</taxon>
        <taxon>Pseudomonadati</taxon>
        <taxon>Pseudomonadota</taxon>
        <taxon>Alphaproteobacteria</taxon>
        <taxon>Rhodospirillales</taxon>
        <taxon>Rhodospirillaceae</taxon>
        <taxon>Phaeospirillum</taxon>
    </lineage>
</organism>
<dbReference type="SMART" id="SM00358">
    <property type="entry name" value="DSRM"/>
    <property type="match status" value="1"/>
</dbReference>
<dbReference type="EMBL" id="JBHUIY010000013">
    <property type="protein sequence ID" value="MFD2233782.1"/>
    <property type="molecule type" value="Genomic_DNA"/>
</dbReference>
<dbReference type="InterPro" id="IPR014720">
    <property type="entry name" value="dsRBD_dom"/>
</dbReference>
<sequence length="228" mass="24443">MQPDHPLSAALGHRFARPDLLTQALTHPSVDHGRRGKGRQPDYERLEFLGDRVLGLVVADMLFRRYPDEPEGALARRFTALVRREAVARVAERIGLGPHLAMARGDEEAGGRSNQGILADACEAVIGALFADAGYEVAAAFVRGQWSEQMEETAAPPKDAKTALQEWAQGRGRALPAYRVVAAEGPPHDPVFEVAVVVAGLAEASGRGPSKRVAEQAAAAALLKKVME</sequence>
<evidence type="ECO:0000259" key="10">
    <source>
        <dbReference type="PROSITE" id="PS50142"/>
    </source>
</evidence>
<evidence type="ECO:0000256" key="4">
    <source>
        <dbReference type="ARBA" id="ARBA00022722"/>
    </source>
</evidence>
<dbReference type="InterPro" id="IPR000999">
    <property type="entry name" value="RNase_III_dom"/>
</dbReference>
<dbReference type="SUPFAM" id="SSF54768">
    <property type="entry name" value="dsRNA-binding domain-like"/>
    <property type="match status" value="1"/>
</dbReference>
<evidence type="ECO:0000256" key="5">
    <source>
        <dbReference type="ARBA" id="ARBA00022759"/>
    </source>
</evidence>
<dbReference type="InterPro" id="IPR011907">
    <property type="entry name" value="RNase_III"/>
</dbReference>
<name>A0ABW5CAD7_9PROT</name>
<keyword evidence="7 8" id="KW-0694">RNA-binding</keyword>
<keyword evidence="8" id="KW-0698">rRNA processing</keyword>
<keyword evidence="8" id="KW-0460">Magnesium</keyword>
<feature type="active site" evidence="8">
    <location>
        <position position="123"/>
    </location>
</feature>
<reference evidence="12" key="1">
    <citation type="journal article" date="2019" name="Int. J. Syst. Evol. Microbiol.">
        <title>The Global Catalogue of Microorganisms (GCM) 10K type strain sequencing project: providing services to taxonomists for standard genome sequencing and annotation.</title>
        <authorList>
            <consortium name="The Broad Institute Genomics Platform"/>
            <consortium name="The Broad Institute Genome Sequencing Center for Infectious Disease"/>
            <person name="Wu L."/>
            <person name="Ma J."/>
        </authorList>
    </citation>
    <scope>NUCLEOTIDE SEQUENCE [LARGE SCALE GENOMIC DNA]</scope>
    <source>
        <strain evidence="12">KCTC 15012</strain>
    </source>
</reference>
<comment type="function">
    <text evidence="8">Digests double-stranded RNA. Involved in the processing of primary rRNA transcript to yield the immediate precursors to the large and small rRNAs (23S and 16S). Processes some mRNAs, and tRNAs when they are encoded in the rRNA operon. Processes pre-crRNA and tracrRNA of type II CRISPR loci if present in the organism.</text>
</comment>
<keyword evidence="3 8" id="KW-0507">mRNA processing</keyword>
<keyword evidence="5 8" id="KW-0255">Endonuclease</keyword>
<keyword evidence="6 8" id="KW-0378">Hydrolase</keyword>
<comment type="subcellular location">
    <subcellularLocation>
        <location evidence="8">Cytoplasm</location>
    </subcellularLocation>
</comment>
<protein>
    <recommendedName>
        <fullName evidence="8">Ribonuclease 3</fullName>
        <ecNumber evidence="8">3.1.26.3</ecNumber>
    </recommendedName>
    <alternativeName>
        <fullName evidence="8">Ribonuclease III</fullName>
        <shortName evidence="8">RNase III</shortName>
    </alternativeName>
</protein>
<evidence type="ECO:0000256" key="2">
    <source>
        <dbReference type="ARBA" id="ARBA00010183"/>
    </source>
</evidence>
<evidence type="ECO:0000256" key="6">
    <source>
        <dbReference type="ARBA" id="ARBA00022801"/>
    </source>
</evidence>
<dbReference type="Pfam" id="PF14622">
    <property type="entry name" value="Ribonucleas_3_3"/>
    <property type="match status" value="1"/>
</dbReference>
<evidence type="ECO:0000256" key="1">
    <source>
        <dbReference type="ARBA" id="ARBA00000109"/>
    </source>
</evidence>
<dbReference type="SUPFAM" id="SSF69065">
    <property type="entry name" value="RNase III domain-like"/>
    <property type="match status" value="1"/>
</dbReference>
<dbReference type="PANTHER" id="PTHR11207">
    <property type="entry name" value="RIBONUCLEASE III"/>
    <property type="match status" value="1"/>
</dbReference>
<evidence type="ECO:0000313" key="12">
    <source>
        <dbReference type="Proteomes" id="UP001597296"/>
    </source>
</evidence>
<comment type="similarity">
    <text evidence="2">Belongs to the ribonuclease III family.</text>
</comment>
<feature type="binding site" evidence="8">
    <location>
        <position position="47"/>
    </location>
    <ligand>
        <name>Mg(2+)</name>
        <dbReference type="ChEBI" id="CHEBI:18420"/>
    </ligand>
</feature>
<dbReference type="Gene3D" id="3.30.160.20">
    <property type="match status" value="1"/>
</dbReference>
<dbReference type="Pfam" id="PF00035">
    <property type="entry name" value="dsrm"/>
    <property type="match status" value="1"/>
</dbReference>
<evidence type="ECO:0000259" key="9">
    <source>
        <dbReference type="PROSITE" id="PS50137"/>
    </source>
</evidence>
<keyword evidence="4 8" id="KW-0540">Nuclease</keyword>
<dbReference type="PROSITE" id="PS50142">
    <property type="entry name" value="RNASE_3_2"/>
    <property type="match status" value="1"/>
</dbReference>
<dbReference type="CDD" id="cd10845">
    <property type="entry name" value="DSRM_RNAse_III_family"/>
    <property type="match status" value="1"/>
</dbReference>
<feature type="active site" evidence="8">
    <location>
        <position position="51"/>
    </location>
</feature>
<dbReference type="CDD" id="cd00593">
    <property type="entry name" value="RIBOc"/>
    <property type="match status" value="1"/>
</dbReference>
<proteinExistence type="inferred from homology"/>
<dbReference type="EC" id="3.1.26.3" evidence="8"/>
<comment type="catalytic activity">
    <reaction evidence="1 8">
        <text>Endonucleolytic cleavage to 5'-phosphomonoester.</text>
        <dbReference type="EC" id="3.1.26.3"/>
    </reaction>
</comment>
<dbReference type="PROSITE" id="PS50137">
    <property type="entry name" value="DS_RBD"/>
    <property type="match status" value="1"/>
</dbReference>
<keyword evidence="8" id="KW-0479">Metal-binding</keyword>
<keyword evidence="8" id="KW-0699">rRNA-binding</keyword>
<dbReference type="PANTHER" id="PTHR11207:SF0">
    <property type="entry name" value="RIBONUCLEASE 3"/>
    <property type="match status" value="1"/>
</dbReference>
<evidence type="ECO:0000256" key="8">
    <source>
        <dbReference type="HAMAP-Rule" id="MF_00104"/>
    </source>
</evidence>
<gene>
    <name evidence="8 11" type="primary">rnc</name>
    <name evidence="11" type="ORF">ACFSNB_08190</name>
</gene>
<feature type="binding site" evidence="8">
    <location>
        <position position="120"/>
    </location>
    <ligand>
        <name>Mg(2+)</name>
        <dbReference type="ChEBI" id="CHEBI:18420"/>
    </ligand>
</feature>
<comment type="cofactor">
    <cofactor evidence="8">
        <name>Mg(2+)</name>
        <dbReference type="ChEBI" id="CHEBI:18420"/>
    </cofactor>
</comment>
<keyword evidence="8" id="KW-0963">Cytoplasm</keyword>
<evidence type="ECO:0000256" key="7">
    <source>
        <dbReference type="ARBA" id="ARBA00022884"/>
    </source>
</evidence>
<keyword evidence="12" id="KW-1185">Reference proteome</keyword>
<feature type="binding site" evidence="8">
    <location>
        <position position="123"/>
    </location>
    <ligand>
        <name>Mg(2+)</name>
        <dbReference type="ChEBI" id="CHEBI:18420"/>
    </ligand>
</feature>
<dbReference type="NCBIfam" id="TIGR02191">
    <property type="entry name" value="RNaseIII"/>
    <property type="match status" value="1"/>
</dbReference>
<keyword evidence="8" id="KW-0819">tRNA processing</keyword>
<dbReference type="InterPro" id="IPR036389">
    <property type="entry name" value="RNase_III_sf"/>
</dbReference>
<dbReference type="GO" id="GO:0004525">
    <property type="term" value="F:ribonuclease III activity"/>
    <property type="evidence" value="ECO:0007669"/>
    <property type="project" value="UniProtKB-EC"/>
</dbReference>
<feature type="domain" description="DRBM" evidence="9">
    <location>
        <begin position="159"/>
        <end position="228"/>
    </location>
</feature>
<accession>A0ABW5CAD7</accession>
<dbReference type="HAMAP" id="MF_00104">
    <property type="entry name" value="RNase_III"/>
    <property type="match status" value="1"/>
</dbReference>
<dbReference type="SMART" id="SM00535">
    <property type="entry name" value="RIBOc"/>
    <property type="match status" value="1"/>
</dbReference>
<dbReference type="PROSITE" id="PS00517">
    <property type="entry name" value="RNASE_3_1"/>
    <property type="match status" value="1"/>
</dbReference>
<evidence type="ECO:0000256" key="3">
    <source>
        <dbReference type="ARBA" id="ARBA00022664"/>
    </source>
</evidence>
<feature type="domain" description="RNase III" evidence="10">
    <location>
        <begin position="11"/>
        <end position="134"/>
    </location>
</feature>
<dbReference type="Gene3D" id="1.10.1520.10">
    <property type="entry name" value="Ribonuclease III domain"/>
    <property type="match status" value="1"/>
</dbReference>
<comment type="subunit">
    <text evidence="8">Homodimer.</text>
</comment>